<dbReference type="Gene3D" id="3.30.200.20">
    <property type="entry name" value="Phosphorylase Kinase, domain 1"/>
    <property type="match status" value="1"/>
</dbReference>
<dbReference type="PANTHER" id="PTHR21286:SF0">
    <property type="entry name" value="NUCLEAR PORE COMPLEX PROTEIN NUP160"/>
    <property type="match status" value="1"/>
</dbReference>
<dbReference type="Pfam" id="PF11715">
    <property type="entry name" value="Beta-prop_Nup120_160"/>
    <property type="match status" value="1"/>
</dbReference>
<feature type="compositionally biased region" description="Polar residues" evidence="10">
    <location>
        <begin position="2639"/>
        <end position="2651"/>
    </location>
</feature>
<accession>A0AAD5DQI1</accession>
<protein>
    <recommendedName>
        <fullName evidence="12">Protein kinase domain-containing protein</fullName>
    </recommendedName>
</protein>
<keyword evidence="5 9" id="KW-0547">Nucleotide-binding</keyword>
<reference evidence="13" key="1">
    <citation type="submission" date="2020-11" db="EMBL/GenBank/DDBJ databases">
        <title>Chlorella ohadii genome sequencing and assembly.</title>
        <authorList>
            <person name="Murik O."/>
            <person name="Treves H."/>
            <person name="Kedem I."/>
            <person name="Shotland Y."/>
            <person name="Kaplan A."/>
        </authorList>
    </citation>
    <scope>NUCLEOTIDE SEQUENCE</scope>
    <source>
        <strain evidence="13">1</strain>
    </source>
</reference>
<dbReference type="PRINTS" id="PR00109">
    <property type="entry name" value="TYRKINASE"/>
</dbReference>
<dbReference type="PROSITE" id="PS50011">
    <property type="entry name" value="PROTEIN_KINASE_DOM"/>
    <property type="match status" value="1"/>
</dbReference>
<dbReference type="SUPFAM" id="SSF56112">
    <property type="entry name" value="Protein kinase-like (PK-like)"/>
    <property type="match status" value="1"/>
</dbReference>
<dbReference type="GO" id="GO:0017056">
    <property type="term" value="F:structural constituent of nuclear pore"/>
    <property type="evidence" value="ECO:0007669"/>
    <property type="project" value="TreeGrafter"/>
</dbReference>
<feature type="domain" description="Protein kinase" evidence="12">
    <location>
        <begin position="2264"/>
        <end position="2598"/>
    </location>
</feature>
<keyword evidence="14" id="KW-1185">Reference proteome</keyword>
<evidence type="ECO:0000256" key="10">
    <source>
        <dbReference type="SAM" id="MobiDB-lite"/>
    </source>
</evidence>
<evidence type="ECO:0000256" key="3">
    <source>
        <dbReference type="ARBA" id="ARBA00022527"/>
    </source>
</evidence>
<feature type="compositionally biased region" description="Low complexity" evidence="10">
    <location>
        <begin position="1298"/>
        <end position="1313"/>
    </location>
</feature>
<evidence type="ECO:0000256" key="1">
    <source>
        <dbReference type="ARBA" id="ARBA00004123"/>
    </source>
</evidence>
<evidence type="ECO:0000256" key="9">
    <source>
        <dbReference type="PROSITE-ProRule" id="PRU10141"/>
    </source>
</evidence>
<evidence type="ECO:0000259" key="12">
    <source>
        <dbReference type="PROSITE" id="PS50011"/>
    </source>
</evidence>
<keyword evidence="11" id="KW-0812">Transmembrane</keyword>
<comment type="caution">
    <text evidence="13">The sequence shown here is derived from an EMBL/GenBank/DDBJ whole genome shotgun (WGS) entry which is preliminary data.</text>
</comment>
<dbReference type="InterPro" id="IPR011009">
    <property type="entry name" value="Kinase-like_dom_sf"/>
</dbReference>
<dbReference type="InterPro" id="IPR059141">
    <property type="entry name" value="Beta-prop_Nup120_160"/>
</dbReference>
<keyword evidence="11" id="KW-1133">Transmembrane helix</keyword>
<keyword evidence="6" id="KW-0418">Kinase</keyword>
<feature type="region of interest" description="Disordered" evidence="10">
    <location>
        <begin position="2618"/>
        <end position="2651"/>
    </location>
</feature>
<dbReference type="SMART" id="SM00220">
    <property type="entry name" value="S_TKc"/>
    <property type="match status" value="1"/>
</dbReference>
<keyword evidence="3" id="KW-0723">Serine/threonine-protein kinase</keyword>
<dbReference type="InterPro" id="IPR056548">
    <property type="entry name" value="HEAT_Nup120"/>
</dbReference>
<dbReference type="InterPro" id="IPR000719">
    <property type="entry name" value="Prot_kinase_dom"/>
</dbReference>
<dbReference type="InterPro" id="IPR021717">
    <property type="entry name" value="Nucleoporin_Nup160"/>
</dbReference>
<dbReference type="GO" id="GO:0005643">
    <property type="term" value="C:nuclear pore"/>
    <property type="evidence" value="ECO:0007669"/>
    <property type="project" value="UniProtKB-ARBA"/>
</dbReference>
<feature type="region of interest" description="Disordered" evidence="10">
    <location>
        <begin position="2229"/>
        <end position="2248"/>
    </location>
</feature>
<dbReference type="InterPro" id="IPR017441">
    <property type="entry name" value="Protein_kinase_ATP_BS"/>
</dbReference>
<evidence type="ECO:0000256" key="11">
    <source>
        <dbReference type="SAM" id="Phobius"/>
    </source>
</evidence>
<dbReference type="PANTHER" id="PTHR21286">
    <property type="entry name" value="NUCLEAR PORE COMPLEX PROTEIN NUP160"/>
    <property type="match status" value="1"/>
</dbReference>
<evidence type="ECO:0000313" key="13">
    <source>
        <dbReference type="EMBL" id="KAI7840563.1"/>
    </source>
</evidence>
<proteinExistence type="predicted"/>
<feature type="transmembrane region" description="Helical" evidence="11">
    <location>
        <begin position="2174"/>
        <end position="2198"/>
    </location>
</feature>
<dbReference type="PROSITE" id="PS00107">
    <property type="entry name" value="PROTEIN_KINASE_ATP"/>
    <property type="match status" value="1"/>
</dbReference>
<dbReference type="Pfam" id="PF23300">
    <property type="entry name" value="HEAT_Nup120"/>
    <property type="match status" value="1"/>
</dbReference>
<evidence type="ECO:0000256" key="6">
    <source>
        <dbReference type="ARBA" id="ARBA00022777"/>
    </source>
</evidence>
<keyword evidence="11" id="KW-0472">Membrane</keyword>
<evidence type="ECO:0000256" key="8">
    <source>
        <dbReference type="ARBA" id="ARBA00023242"/>
    </source>
</evidence>
<dbReference type="Proteomes" id="UP001205105">
    <property type="component" value="Unassembled WGS sequence"/>
</dbReference>
<dbReference type="Gene3D" id="1.10.510.10">
    <property type="entry name" value="Transferase(Phosphotransferase) domain 1"/>
    <property type="match status" value="1"/>
</dbReference>
<keyword evidence="2" id="KW-0813">Transport</keyword>
<sequence length="2651" mass="274060">MALPSTALGRLTTQRALEVPLSSADGPSDALPTRDVPALGDAAFELPALPSGAALAGRSEASQGGSGACCLLWRLEGAAPQTLVLQEAGVAEERRDAAAALAFEAPLLPAVAATDVHGAQGTRLSALTADGALHTFVHSSTPGAATLARQLAATDAVTSLSLAPLFARAGPPTALLEVGGHMCIGTAEGNVVCLPAGPGPEDVASAFQLSPTSGLSKMLGGLFYQQRGQAVCQLAELRHLDRRLLVTIHESGTLRLWDLPTRRLVHTADLLTTPLQGRLVPKLARLTAEPLDAATSILVVYFEPTEEAGGEAGQLTLYELIVEHRGEGAYKILVEMGSSLQMGAAIHRVQDIALESVALHTVGAWLLYDDAAGRRHLACVPLSFKPGEVDAATEVLLIEDQLKEGCQSESAALEEEACKAAESQLAALGGSPPPPAALAAALADVVLAPGRLSRSALAAALAALGSAVQREEVLTADLQELRQQLPRWVAGAAATAGASAAAASGGGSCGSSALLAKWTALLQVYAAAWQQQHLPLALLQLPPQGEATCTLMLARRGGLVTALRPAAAPELAVADALQSDWHQSASEAAESATFVLGAASAVARAAGGSQLARLLWANMREGTDLGAVLLPALVAWAQLQVLTQLALLLQYLLWSQTLAHWSLLPEDSQQIESVLLPRTLNLLQAAAVAYWGAVTPVQDGSAAGAEGGAGALDPAQLVVALRIGEGPPGAGAQAAAKRARLAAGPQDAYVSSLLLAATRYVHVVRDLPDLQRVALLFSQRLLCLSPSPLHASSGRRPSSARGGGSSGPLTPADLAVDVSAALFRGRHTPQLAALQRLLPADTQDMRLLFFRACAAARQIVLAPTPEAQQRLEQEACSLFFRVAAVFAPGASQAAFPGQAAAVAGCAQQLLAELAGAGGEGERAESLEAAELQYYEALMTLFERLGRHSAAARCALAAARQVAAVLPAPEQQLERAAAQGRLWANVFSCMMEAGRYEDAYVAVLSIEAADVQVDCLHRLIAGLCAAEGGVELLCRLPWAHNLLLAAPAADLHPFPRHFSVKTEQLVKAGRQTWVPMLEEVIATLQRRAAQLDLRASPQPFKVLADFHIARNDLQAAAGAQLAYARRLVAECPEEPAMLAEAEHALAAAVSCLSLVERSAAWVEDPAAAEALVVSISAGIAGTSNSSSQPSPVLTLAALQREYAIVRGHRALAAAMPGGQQGHASLSGGHSGHSGLADALRGGDAENVFAQLLALGLHDEAFQLAEAAFVGTQLTRALERVFASLTASCVRAQLAWGRAADPGDGPAAAPAAAGGDDMETDEGAAGGAVAAAAAGGGREGGGSAAAVADWRRLKDWLQRHEGGEPHCGLRLVILEALLRTAPSFQLPPWLMRAFRPPAAAAPGASAPAARTSGSADLAGALRLLMRHNRLADAAELAAAHLQAALHSVPSLGMARTAQVYFPAALLDQLVAQLGAGGAALAAERQQVADLLQRVRSGAEFLAALRDATQYGCTGEATVELASSVAVSQATVDALGIALPLQVPSGCTLSLLGASGNGLTTIDFGMLDNTIMQQPLLFLEANSTLVLESLNTLPGFLAVGAAPGAAMELLNCSIAMFPGEWCTPQLAAAAAFQLEQAAGTGTAVADGSTITTFGIVMEIAITSAANTTGGSVQYRSDGTNITCLKVPGSPLPAAANLTNAAVQPVSTGAALMAALAALAAKKEPGAGVIALLQGVFLTPADIAGYQLPINVSANHTLAIEGAAGTVKGLDFGGTPLLLYLQPGSGLVLRNLNVSGTAHIGMFGVFANDQGEERYPPAVEALPTHVDSSPLFPTINNGPNTRVEMTNVSILMNPSKLCTAELVGQQVQGFASLLGGADRFRVNGTTATVVQLALPVPVTQTTTGTPVGMGQVEMNNVSMMCTLPSAETDWQKAARLSIGNASQLLAALAAQADLKYPGLTVLEIGSDFALDAASLQNASAPFNVSRGRTLALVGGSGGGKSRTTLDVSGADKLLVLEPGSTLVLSNISLTGFGPLHSDVPDGRLWANSTRTVMDPFPLFPTITANPNSTLDMFNSSLLLRRSDKCTKEVLDGQVSLFSLLTGDPGSVTVDGYTVVVNSFGAPTVPIFNQSSDAPIGTMTVQAEGLNVTCLPAGSSSAGAPSSSSAGASGDGSGGGVPAYVWGLVGVGVTAAVAIAVSAVLLVRRRRLRKAGIIEAPEKDPERGDEVVAEPLPADAAPLDDGSPCNSPSRSTELQDGLWRSRVGFVEGLVLGGVLGGGGYGRVYRGTWRGAKVAVKVVATHVSVGDTYDLTREPLLSMSLSHPNLLPTFKTCVVRLLPEPGSRWPSTELTTSSSNAASELGSTGSAANLVSRASIPTRVVRSILDRNALVEVMPLTSVLQPGEYETWLVSEYADRGSLADAIKSGQLKKDDASGCDLPAVLLCLLDVARGLEYLHSCSIVHGDLKKENVLLKSERRDRRGYVCKLGDFGLSRLLAEHQTHVDTGSYGTASIAAPELLSEGRLTKSSDIYAFGILLWELVSCQNAFSDTSTLQILWLVAHQKWRPPVPEGCPPALADLMQRCWQDDARARPDAARVATDLLAFADTLVKQRAASLPPPDRVLAKRASSLPQPGTASRFRSLAVPPTTNGQRSAATPC</sequence>
<keyword evidence="4" id="KW-0808">Transferase</keyword>
<evidence type="ECO:0000256" key="4">
    <source>
        <dbReference type="ARBA" id="ARBA00022679"/>
    </source>
</evidence>
<evidence type="ECO:0000256" key="5">
    <source>
        <dbReference type="ARBA" id="ARBA00022741"/>
    </source>
</evidence>
<comment type="subcellular location">
    <subcellularLocation>
        <location evidence="1">Nucleus</location>
    </subcellularLocation>
</comment>
<dbReference type="PROSITE" id="PS00108">
    <property type="entry name" value="PROTEIN_KINASE_ST"/>
    <property type="match status" value="1"/>
</dbReference>
<dbReference type="GO" id="GO:0004674">
    <property type="term" value="F:protein serine/threonine kinase activity"/>
    <property type="evidence" value="ECO:0007669"/>
    <property type="project" value="UniProtKB-KW"/>
</dbReference>
<feature type="region of interest" description="Disordered" evidence="10">
    <location>
        <begin position="1298"/>
        <end position="1320"/>
    </location>
</feature>
<dbReference type="InterPro" id="IPR001245">
    <property type="entry name" value="Ser-Thr/Tyr_kinase_cat_dom"/>
</dbReference>
<dbReference type="GO" id="GO:0005524">
    <property type="term" value="F:ATP binding"/>
    <property type="evidence" value="ECO:0007669"/>
    <property type="project" value="UniProtKB-UniRule"/>
</dbReference>
<evidence type="ECO:0000256" key="7">
    <source>
        <dbReference type="ARBA" id="ARBA00022840"/>
    </source>
</evidence>
<dbReference type="EMBL" id="JADXDR010000078">
    <property type="protein sequence ID" value="KAI7840563.1"/>
    <property type="molecule type" value="Genomic_DNA"/>
</dbReference>
<feature type="binding site" evidence="9">
    <location>
        <position position="2291"/>
    </location>
    <ligand>
        <name>ATP</name>
        <dbReference type="ChEBI" id="CHEBI:30616"/>
    </ligand>
</feature>
<evidence type="ECO:0000256" key="2">
    <source>
        <dbReference type="ARBA" id="ARBA00022448"/>
    </source>
</evidence>
<keyword evidence="8" id="KW-0539">Nucleus</keyword>
<evidence type="ECO:0000313" key="14">
    <source>
        <dbReference type="Proteomes" id="UP001205105"/>
    </source>
</evidence>
<keyword evidence="7 9" id="KW-0067">ATP-binding</keyword>
<organism evidence="13 14">
    <name type="scientific">Chlorella ohadii</name>
    <dbReference type="NCBI Taxonomy" id="2649997"/>
    <lineage>
        <taxon>Eukaryota</taxon>
        <taxon>Viridiplantae</taxon>
        <taxon>Chlorophyta</taxon>
        <taxon>core chlorophytes</taxon>
        <taxon>Trebouxiophyceae</taxon>
        <taxon>Chlorellales</taxon>
        <taxon>Chlorellaceae</taxon>
        <taxon>Chlorella clade</taxon>
        <taxon>Chlorella</taxon>
    </lineage>
</organism>
<name>A0AAD5DQI1_9CHLO</name>
<dbReference type="InterPro" id="IPR008271">
    <property type="entry name" value="Ser/Thr_kinase_AS"/>
</dbReference>
<feature type="compositionally biased region" description="Polar residues" evidence="10">
    <location>
        <begin position="2239"/>
        <end position="2248"/>
    </location>
</feature>
<gene>
    <name evidence="13" type="ORF">COHA_005717</name>
</gene>
<dbReference type="Pfam" id="PF07714">
    <property type="entry name" value="PK_Tyr_Ser-Thr"/>
    <property type="match status" value="1"/>
</dbReference>